<dbReference type="InterPro" id="IPR016161">
    <property type="entry name" value="Ald_DH/histidinol_DH"/>
</dbReference>
<comment type="similarity">
    <text evidence="1 10">Belongs to the aldehyde dehydrogenase family.</text>
</comment>
<dbReference type="InterPro" id="IPR051020">
    <property type="entry name" value="ALDH-related_metabolic_enz"/>
</dbReference>
<evidence type="ECO:0000256" key="8">
    <source>
        <dbReference type="ARBA" id="ARBA00049186"/>
    </source>
</evidence>
<accession>A0A7J6MPV5</accession>
<evidence type="ECO:0000256" key="1">
    <source>
        <dbReference type="ARBA" id="ARBA00009986"/>
    </source>
</evidence>
<dbReference type="Pfam" id="PF01379">
    <property type="entry name" value="Porphobil_deam"/>
    <property type="match status" value="2"/>
</dbReference>
<dbReference type="SUPFAM" id="SSF53720">
    <property type="entry name" value="ALDH-like"/>
    <property type="match status" value="1"/>
</dbReference>
<evidence type="ECO:0000256" key="7">
    <source>
        <dbReference type="ARBA" id="ARBA00043052"/>
    </source>
</evidence>
<evidence type="ECO:0000259" key="11">
    <source>
        <dbReference type="Pfam" id="PF00171"/>
    </source>
</evidence>
<keyword evidence="2 10" id="KW-0560">Oxidoreductase</keyword>
<evidence type="ECO:0000256" key="5">
    <source>
        <dbReference type="ARBA" id="ARBA00042470"/>
    </source>
</evidence>
<dbReference type="InterPro" id="IPR016162">
    <property type="entry name" value="Ald_DH_N"/>
</dbReference>
<evidence type="ECO:0000313" key="14">
    <source>
        <dbReference type="Proteomes" id="UP000572268"/>
    </source>
</evidence>
<evidence type="ECO:0000256" key="10">
    <source>
        <dbReference type="RuleBase" id="RU003345"/>
    </source>
</evidence>
<dbReference type="PANTHER" id="PTHR42991">
    <property type="entry name" value="ALDEHYDE DEHYDROGENASE"/>
    <property type="match status" value="1"/>
</dbReference>
<comment type="caution">
    <text evidence="13">The sequence shown here is derived from an EMBL/GenBank/DDBJ whole genome shotgun (WGS) entry which is preliminary data.</text>
</comment>
<dbReference type="GO" id="GO:0008886">
    <property type="term" value="F:glyceraldehyde-3-phosphate dehydrogenase (NADP+) (non-phosphorylating) activity"/>
    <property type="evidence" value="ECO:0007669"/>
    <property type="project" value="UniProtKB-EC"/>
</dbReference>
<feature type="domain" description="Porphobilinogen deaminase N-terminal" evidence="12">
    <location>
        <begin position="1083"/>
        <end position="1320"/>
    </location>
</feature>
<dbReference type="GO" id="GO:0004418">
    <property type="term" value="F:hydroxymethylbilane synthase activity"/>
    <property type="evidence" value="ECO:0007669"/>
    <property type="project" value="InterPro"/>
</dbReference>
<dbReference type="InterPro" id="IPR015590">
    <property type="entry name" value="Aldehyde_DH_dom"/>
</dbReference>
<evidence type="ECO:0000256" key="9">
    <source>
        <dbReference type="PROSITE-ProRule" id="PRU10007"/>
    </source>
</evidence>
<gene>
    <name evidence="13" type="ORF">FOL46_006746</name>
</gene>
<dbReference type="Gene3D" id="3.40.605.10">
    <property type="entry name" value="Aldehyde Dehydrogenase, Chain A, domain 1"/>
    <property type="match status" value="1"/>
</dbReference>
<dbReference type="GO" id="GO:0008911">
    <property type="term" value="F:lactaldehyde dehydrogenase (NAD+) activity"/>
    <property type="evidence" value="ECO:0007669"/>
    <property type="project" value="TreeGrafter"/>
</dbReference>
<evidence type="ECO:0000256" key="2">
    <source>
        <dbReference type="ARBA" id="ARBA00023002"/>
    </source>
</evidence>
<feature type="domain" description="Porphobilinogen deaminase N-terminal" evidence="12">
    <location>
        <begin position="9"/>
        <end position="245"/>
    </location>
</feature>
<dbReference type="InterPro" id="IPR022417">
    <property type="entry name" value="Porphobilin_deaminase_N"/>
</dbReference>
<evidence type="ECO:0000256" key="3">
    <source>
        <dbReference type="ARBA" id="ARBA00038980"/>
    </source>
</evidence>
<dbReference type="InterPro" id="IPR029510">
    <property type="entry name" value="Ald_DH_CS_GLU"/>
</dbReference>
<organism evidence="13 14">
    <name type="scientific">Perkinsus olseni</name>
    <name type="common">Perkinsus atlanticus</name>
    <dbReference type="NCBI Taxonomy" id="32597"/>
    <lineage>
        <taxon>Eukaryota</taxon>
        <taxon>Sar</taxon>
        <taxon>Alveolata</taxon>
        <taxon>Perkinsozoa</taxon>
        <taxon>Perkinsea</taxon>
        <taxon>Perkinsida</taxon>
        <taxon>Perkinsidae</taxon>
        <taxon>Perkinsus</taxon>
    </lineage>
</organism>
<evidence type="ECO:0000259" key="12">
    <source>
        <dbReference type="Pfam" id="PF01379"/>
    </source>
</evidence>
<dbReference type="GO" id="GO:0033014">
    <property type="term" value="P:tetrapyrrole biosynthetic process"/>
    <property type="evidence" value="ECO:0007669"/>
    <property type="project" value="InterPro"/>
</dbReference>
<proteinExistence type="inferred from homology"/>
<dbReference type="PRINTS" id="PR00151">
    <property type="entry name" value="PORPHBDMNASE"/>
</dbReference>
<dbReference type="PANTHER" id="PTHR42991:SF1">
    <property type="entry name" value="ALDEHYDE DEHYDROGENASE"/>
    <property type="match status" value="1"/>
</dbReference>
<evidence type="ECO:0000256" key="4">
    <source>
        <dbReference type="ARBA" id="ARBA00040853"/>
    </source>
</evidence>
<feature type="active site" evidence="9">
    <location>
        <position position="836"/>
    </location>
</feature>
<dbReference type="CDD" id="cd07147">
    <property type="entry name" value="ALDH_F21_RNP123"/>
    <property type="match status" value="1"/>
</dbReference>
<dbReference type="Pfam" id="PF00171">
    <property type="entry name" value="Aldedh"/>
    <property type="match status" value="1"/>
</dbReference>
<dbReference type="PROSITE" id="PS00687">
    <property type="entry name" value="ALDEHYDE_DEHYDR_GLU"/>
    <property type="match status" value="1"/>
</dbReference>
<evidence type="ECO:0000313" key="13">
    <source>
        <dbReference type="EMBL" id="KAF4673633.1"/>
    </source>
</evidence>
<protein>
    <recommendedName>
        <fullName evidence="4">NADP-dependent glyceraldehyde-3-phosphate dehydrogenase</fullName>
        <ecNumber evidence="3">1.2.1.9</ecNumber>
    </recommendedName>
    <alternativeName>
        <fullName evidence="5">Glyceraldehyde-3-phosphate dehydrogenase [NADP(+)]</fullName>
    </alternativeName>
    <alternativeName>
        <fullName evidence="6">Non-phosphorylating glyceraldehyde 3-phosphate dehydrogenase</fullName>
    </alternativeName>
    <alternativeName>
        <fullName evidence="7">Triosephosphate dehydrogenase</fullName>
    </alternativeName>
</protein>
<dbReference type="EC" id="1.2.1.9" evidence="3"/>
<dbReference type="InterPro" id="IPR000860">
    <property type="entry name" value="HemC"/>
</dbReference>
<dbReference type="Gene3D" id="3.40.190.10">
    <property type="entry name" value="Periplasmic binding protein-like II"/>
    <property type="match status" value="4"/>
</dbReference>
<dbReference type="EMBL" id="JABANN010000045">
    <property type="protein sequence ID" value="KAF4673633.1"/>
    <property type="molecule type" value="Genomic_DNA"/>
</dbReference>
<dbReference type="Gene3D" id="3.40.309.10">
    <property type="entry name" value="Aldehyde Dehydrogenase, Chain A, domain 2"/>
    <property type="match status" value="1"/>
</dbReference>
<reference evidence="13 14" key="1">
    <citation type="submission" date="2020-04" db="EMBL/GenBank/DDBJ databases">
        <title>Perkinsus olseni comparative genomics.</title>
        <authorList>
            <person name="Bogema D.R."/>
        </authorList>
    </citation>
    <scope>NUCLEOTIDE SEQUENCE [LARGE SCALE GENOMIC DNA]</scope>
    <source>
        <strain evidence="13">ATCC PRA-31</strain>
    </source>
</reference>
<feature type="non-terminal residue" evidence="13">
    <location>
        <position position="1"/>
    </location>
</feature>
<dbReference type="Proteomes" id="UP000572268">
    <property type="component" value="Unassembled WGS sequence"/>
</dbReference>
<name>A0A7J6MPV5_PEROL</name>
<feature type="domain" description="Aldehyde dehydrogenase" evidence="11">
    <location>
        <begin position="605"/>
        <end position="1058"/>
    </location>
</feature>
<sequence length="1442" mass="158168">MSQDSTPVLRIGSRRSDLARLQTLMVADRLREMGYKVECEYQEAPGDTNLKDPLWKMPETGVFTTFLRQKLLDGTVDLVVHSWKDLPLAEEAGTTVAATLPRADPRDLIIIRKDAEEEIRSMNGKLIVLSSSPRRQWNLPAFLEKAVPGVQTVQFRDVRGNIQTRMRKLMDPARHDASLGPRPHALVLAKAAVDRFVQSHQEEFRESRELVQGYISKCHCMVLPLSANPTAAAQGALGVEVSTAPEKEYVRKIVSKLNDQTTFEAAWREKEVLGAYGGGCHQRIGCTVLPRPYGKVEHLRGRTDAGVDLLRGEIFPTSSIGDAFRIDRDQHPLKVGGAGGLSLFTREMDPNAGETLLEALRAAGDGVGLWVAKSSALPSSPADLVQTINAMDIPVWVAGIVSWHRLAGRGLWCTGCTDNLGESENPDLKKSIAPSLRKWIKVTHIEAAEEQRAGGFQTAPDCEVEQLGTYTLIPKYQSDTCPEELKSASHIFWGSGSAFTEARRLLPELLGKVTVHGTGPGHTLETLLAAGVPKDRIVVCLNYEELERRIRRDQLSSFAPMQRAAPVSLVQLSRWFAGRSFSSYSRTIAPAWPYYLAGEAVYSNKDLEVTDKYSGDVVCRVAMASPADVEKAIAAAYSSEKAMASMPAFQRKKVLQYCVERFRTRAEELAYCLCVEAGKPIADSRLEVLRLIDTFVIAAEETTRMYGEWSTMEISERNRGLQQLYKRVPKGAVSMIAPFNFPLNLAAHKIAPAIAVGCPFVLKPASATPLGSLIIGEVLAECSDLPKGAFSIIPCSRQDGDPLTTDDRFKLLSFTGSPSVGWDMKARAGRKGVVLELGGNAACIVDSIPHEGLQYLVDRITLGAFYQSGQSCISTQRLYIKEDIYDEVVNALVEKVKSLRMGDPKDEQTFVGPIISEKEATRLEAAVKGAVGAGCTVLCGGGRRGAMFEPTLLADVPDQTDAWREEAFGPLLCAAKFSDFKEVVERANDSKYGIHVGLFTNDINRAFYAWNNLQTGGLVVNDVPSIRVDSMPYGGVKDSGIGREGVRYAMEDMTEIRTMLIKNKSMPHKFLISMASASAPTTLHIGSRRSDLARLQTLMVAELLEKEMAVEVECHYQEAPGDTNLKDPLWKMPETGVFTSFLRDGLLEGSFDLVVHSWKDLPLAEEPGTTVAATLPRADPRDLLVIRRDAVEEIAASGGHLTVLSSSPRRQFNLTPFLKTVVPGVTSVLFRDVRGNIQTRMRKLMEPGMHEESLGARPHGLVLAKAAVDRFIRSTGEEFKDSRELVEGYISKCHCMVLPLSANPTAAAQGALGVEVSTAPEKEYVRKLVKALNDRTTFEAAWKEKEILNSYGGGCHQKIGCTILPRQYGRLMFLCGRTDGGLDLLDRHITPKTPLLEDLRLEEGDPPPLQVGGAGGLSLFDREVDFEAGGKLMDALKAGGRE</sequence>
<evidence type="ECO:0000256" key="6">
    <source>
        <dbReference type="ARBA" id="ARBA00042646"/>
    </source>
</evidence>
<dbReference type="SUPFAM" id="SSF53850">
    <property type="entry name" value="Periplasmic binding protein-like II"/>
    <property type="match status" value="2"/>
</dbReference>
<dbReference type="FunFam" id="3.40.605.10:FF:000020">
    <property type="entry name" value="Aldehyde dehydrogenase"/>
    <property type="match status" value="1"/>
</dbReference>
<dbReference type="InterPro" id="IPR016163">
    <property type="entry name" value="Ald_DH_C"/>
</dbReference>
<comment type="catalytic activity">
    <reaction evidence="8">
        <text>D-glyceraldehyde 3-phosphate + NADP(+) + H2O = (2R)-3-phosphoglycerate + NADPH + 2 H(+)</text>
        <dbReference type="Rhea" id="RHEA:14669"/>
        <dbReference type="ChEBI" id="CHEBI:15377"/>
        <dbReference type="ChEBI" id="CHEBI:15378"/>
        <dbReference type="ChEBI" id="CHEBI:57783"/>
        <dbReference type="ChEBI" id="CHEBI:58272"/>
        <dbReference type="ChEBI" id="CHEBI:58349"/>
        <dbReference type="ChEBI" id="CHEBI:59776"/>
        <dbReference type="EC" id="1.2.1.9"/>
    </reaction>
</comment>